<evidence type="ECO:0000259" key="11">
    <source>
        <dbReference type="Pfam" id="PF07885"/>
    </source>
</evidence>
<feature type="compositionally biased region" description="Basic and acidic residues" evidence="9">
    <location>
        <begin position="452"/>
        <end position="476"/>
    </location>
</feature>
<dbReference type="Proteomes" id="UP000002729">
    <property type="component" value="Unassembled WGS sequence"/>
</dbReference>
<evidence type="ECO:0000256" key="6">
    <source>
        <dbReference type="ARBA" id="ARBA00023136"/>
    </source>
</evidence>
<keyword evidence="3 8" id="KW-0812">Transmembrane</keyword>
<dbReference type="GO" id="GO:0022841">
    <property type="term" value="F:potassium ion leak channel activity"/>
    <property type="evidence" value="ECO:0007669"/>
    <property type="project" value="TreeGrafter"/>
</dbReference>
<feature type="transmembrane region" description="Helical" evidence="10">
    <location>
        <begin position="291"/>
        <end position="315"/>
    </location>
</feature>
<reference evidence="12 13" key="1">
    <citation type="journal article" date="2011" name="Proc. Natl. Acad. Sci. U.S.A.">
        <title>Niche of harmful alga Aureococcus anophagefferens revealed through ecogenomics.</title>
        <authorList>
            <person name="Gobler C.J."/>
            <person name="Berry D.L."/>
            <person name="Dyhrman S.T."/>
            <person name="Wilhelm S.W."/>
            <person name="Salamov A."/>
            <person name="Lobanov A.V."/>
            <person name="Zhang Y."/>
            <person name="Collier J.L."/>
            <person name="Wurch L.L."/>
            <person name="Kustka A.B."/>
            <person name="Dill B.D."/>
            <person name="Shah M."/>
            <person name="VerBerkmoes N.C."/>
            <person name="Kuo A."/>
            <person name="Terry A."/>
            <person name="Pangilinan J."/>
            <person name="Lindquist E.A."/>
            <person name="Lucas S."/>
            <person name="Paulsen I.T."/>
            <person name="Hattenrath-Lehmann T.K."/>
            <person name="Talmage S.C."/>
            <person name="Walker E.A."/>
            <person name="Koch F."/>
            <person name="Burson A.M."/>
            <person name="Marcoval M.A."/>
            <person name="Tang Y.Z."/>
            <person name="Lecleir G.R."/>
            <person name="Coyne K.J."/>
            <person name="Berg G.M."/>
            <person name="Bertrand E.M."/>
            <person name="Saito M.A."/>
            <person name="Gladyshev V.N."/>
            <person name="Grigoriev I.V."/>
        </authorList>
    </citation>
    <scope>NUCLEOTIDE SEQUENCE [LARGE SCALE GENOMIC DNA]</scope>
    <source>
        <strain evidence="13">CCMP 1984</strain>
    </source>
</reference>
<feature type="transmembrane region" description="Helical" evidence="10">
    <location>
        <begin position="231"/>
        <end position="249"/>
    </location>
</feature>
<keyword evidence="2 8" id="KW-0813">Transport</keyword>
<feature type="region of interest" description="Disordered" evidence="9">
    <location>
        <begin position="569"/>
        <end position="600"/>
    </location>
</feature>
<evidence type="ECO:0000256" key="2">
    <source>
        <dbReference type="ARBA" id="ARBA00022448"/>
    </source>
</evidence>
<dbReference type="InterPro" id="IPR003280">
    <property type="entry name" value="2pore_dom_K_chnl"/>
</dbReference>
<feature type="compositionally biased region" description="Low complexity" evidence="9">
    <location>
        <begin position="394"/>
        <end position="427"/>
    </location>
</feature>
<dbReference type="EMBL" id="GL833126">
    <property type="protein sequence ID" value="EGB09078.1"/>
    <property type="molecule type" value="Genomic_DNA"/>
</dbReference>
<keyword evidence="4 10" id="KW-1133">Transmembrane helix</keyword>
<evidence type="ECO:0000256" key="3">
    <source>
        <dbReference type="ARBA" id="ARBA00022692"/>
    </source>
</evidence>
<dbReference type="AlphaFoldDB" id="F0Y7J3"/>
<evidence type="ECO:0000256" key="5">
    <source>
        <dbReference type="ARBA" id="ARBA00023065"/>
    </source>
</evidence>
<dbReference type="InterPro" id="IPR013099">
    <property type="entry name" value="K_chnl_dom"/>
</dbReference>
<dbReference type="SUPFAM" id="SSF81324">
    <property type="entry name" value="Voltage-gated potassium channels"/>
    <property type="match status" value="2"/>
</dbReference>
<dbReference type="PANTHER" id="PTHR11003">
    <property type="entry name" value="POTASSIUM CHANNEL, SUBFAMILY K"/>
    <property type="match status" value="1"/>
</dbReference>
<dbReference type="Gene3D" id="1.10.287.70">
    <property type="match status" value="2"/>
</dbReference>
<feature type="transmembrane region" description="Helical" evidence="10">
    <location>
        <begin position="261"/>
        <end position="279"/>
    </location>
</feature>
<keyword evidence="5 8" id="KW-0406">Ion transport</keyword>
<keyword evidence="13" id="KW-1185">Reference proteome</keyword>
<comment type="similarity">
    <text evidence="8">Belongs to the two pore domain potassium channel (TC 1.A.1.8) family.</text>
</comment>
<keyword evidence="7 8" id="KW-0407">Ion channel</keyword>
<dbReference type="GeneID" id="20224457"/>
<dbReference type="RefSeq" id="XP_009036203.1">
    <property type="nucleotide sequence ID" value="XM_009037955.1"/>
</dbReference>
<protein>
    <recommendedName>
        <fullName evidence="11">Potassium channel domain-containing protein</fullName>
    </recommendedName>
</protein>
<dbReference type="GO" id="GO:0005886">
    <property type="term" value="C:plasma membrane"/>
    <property type="evidence" value="ECO:0007669"/>
    <property type="project" value="TreeGrafter"/>
</dbReference>
<dbReference type="PANTHER" id="PTHR11003:SF291">
    <property type="entry name" value="IP11374P"/>
    <property type="match status" value="1"/>
</dbReference>
<sequence>MAEPARVLRAAEDGRTFGDTVITLVAPVLLSLSLFVTAESVRRMLRRLAAAKAHVETRSAVKKELKYAVDAEAGGALSAEAEAALRAAVRLPYLFTAADAYLVYADAFADGAFVVFYVISGCAIFGWYERWHWTETWYYLAVTCTTVGYGDYSPASQSGKLWACLYVPLGIVQIFSIITSRVTAFEDGFEGLEAWVLRAFFGVEAVDTLRLPAEEYSPADVRARIWYPRRVLVKALPLLVALVVFFLLQRGAGGAGGRGRTVVDALYFTVVTATTVGYGDLTPTYHADKMATGVMCIVLVVVTANFIGAMHGLFLRRAARAGAYRPDVEAIALGNRGRTGRSLVSESEYVLGALARARLLDEEIVQALRRQFAWEATRGTPLGTVPPERKAYEGPGSRPGSATRSRPSSAAGSRPSSASRSRPSSASGRRKSRAETEAPAAAPQVVPTYQEALDRKREREEAAIRFEAKPEPERKKSVFGRLSSAMSPKAPPRVAAEEPPEEPPQRPRQTTVLHRVQTHDRREPSDDAAAVSAGSKEWLASAGFGAAEPAGEEKGEVSVEVVALPAAAPPPGSPAATLVELPSSPADAPAPEPPAGAEAETGVAPNAAALGAMGSAGALAAGAFAKGAGGLGGFGSIAATMARAKKLAQDRLPIFVLYVVDGRVERACFRAKAERLKSKMGDKAKRAIVDKFFQRFPELGVTDAAPYVAESGTPLCVAEQEEKQYREGTALGVRHLPVLDPRRRRILTRKDLLLAHGDDRGSS</sequence>
<feature type="transmembrane region" description="Helical" evidence="10">
    <location>
        <begin position="20"/>
        <end position="38"/>
    </location>
</feature>
<feature type="region of interest" description="Disordered" evidence="9">
    <location>
        <begin position="379"/>
        <end position="534"/>
    </location>
</feature>
<name>F0Y7J3_AURAN</name>
<evidence type="ECO:0000256" key="8">
    <source>
        <dbReference type="RuleBase" id="RU003857"/>
    </source>
</evidence>
<organism evidence="13">
    <name type="scientific">Aureococcus anophagefferens</name>
    <name type="common">Harmful bloom alga</name>
    <dbReference type="NCBI Taxonomy" id="44056"/>
    <lineage>
        <taxon>Eukaryota</taxon>
        <taxon>Sar</taxon>
        <taxon>Stramenopiles</taxon>
        <taxon>Ochrophyta</taxon>
        <taxon>Pelagophyceae</taxon>
        <taxon>Pelagomonadales</taxon>
        <taxon>Pelagomonadaceae</taxon>
        <taxon>Aureococcus</taxon>
    </lineage>
</organism>
<dbReference type="KEGG" id="aaf:AURANDRAFT_63697"/>
<feature type="domain" description="Potassium channel" evidence="11">
    <location>
        <begin position="114"/>
        <end position="180"/>
    </location>
</feature>
<keyword evidence="6 10" id="KW-0472">Membrane</keyword>
<evidence type="ECO:0000256" key="7">
    <source>
        <dbReference type="ARBA" id="ARBA00023303"/>
    </source>
</evidence>
<dbReference type="GO" id="GO:0030322">
    <property type="term" value="P:stabilization of membrane potential"/>
    <property type="evidence" value="ECO:0007669"/>
    <property type="project" value="TreeGrafter"/>
</dbReference>
<dbReference type="Pfam" id="PF07885">
    <property type="entry name" value="Ion_trans_2"/>
    <property type="match status" value="2"/>
</dbReference>
<evidence type="ECO:0000313" key="12">
    <source>
        <dbReference type="EMBL" id="EGB09078.1"/>
    </source>
</evidence>
<evidence type="ECO:0000256" key="4">
    <source>
        <dbReference type="ARBA" id="ARBA00022989"/>
    </source>
</evidence>
<dbReference type="GO" id="GO:0015271">
    <property type="term" value="F:outward rectifier potassium channel activity"/>
    <property type="evidence" value="ECO:0007669"/>
    <property type="project" value="TreeGrafter"/>
</dbReference>
<dbReference type="PRINTS" id="PR01333">
    <property type="entry name" value="2POREKCHANEL"/>
</dbReference>
<feature type="transmembrane region" description="Helical" evidence="10">
    <location>
        <begin position="107"/>
        <end position="128"/>
    </location>
</feature>
<evidence type="ECO:0000256" key="9">
    <source>
        <dbReference type="SAM" id="MobiDB-lite"/>
    </source>
</evidence>
<dbReference type="InParanoid" id="F0Y7J3"/>
<dbReference type="OrthoDB" id="415460at2759"/>
<accession>F0Y7J3</accession>
<evidence type="ECO:0000256" key="10">
    <source>
        <dbReference type="SAM" id="Phobius"/>
    </source>
</evidence>
<comment type="subcellular location">
    <subcellularLocation>
        <location evidence="1">Membrane</location>
        <topology evidence="1">Multi-pass membrane protein</topology>
    </subcellularLocation>
</comment>
<evidence type="ECO:0000256" key="1">
    <source>
        <dbReference type="ARBA" id="ARBA00004141"/>
    </source>
</evidence>
<proteinExistence type="inferred from homology"/>
<feature type="domain" description="Potassium channel" evidence="11">
    <location>
        <begin position="241"/>
        <end position="309"/>
    </location>
</feature>
<evidence type="ECO:0000313" key="13">
    <source>
        <dbReference type="Proteomes" id="UP000002729"/>
    </source>
</evidence>
<gene>
    <name evidence="12" type="ORF">AURANDRAFT_63697</name>
</gene>